<dbReference type="Proteomes" id="UP000472270">
    <property type="component" value="Unassembled WGS sequence"/>
</dbReference>
<organism evidence="7 8">
    <name type="scientific">Sinocyclocheilus rhinocerous</name>
    <dbReference type="NCBI Taxonomy" id="307959"/>
    <lineage>
        <taxon>Eukaryota</taxon>
        <taxon>Metazoa</taxon>
        <taxon>Chordata</taxon>
        <taxon>Craniata</taxon>
        <taxon>Vertebrata</taxon>
        <taxon>Euteleostomi</taxon>
        <taxon>Actinopterygii</taxon>
        <taxon>Neopterygii</taxon>
        <taxon>Teleostei</taxon>
        <taxon>Ostariophysi</taxon>
        <taxon>Cypriniformes</taxon>
        <taxon>Cyprinidae</taxon>
        <taxon>Cyprininae</taxon>
        <taxon>Sinocyclocheilus</taxon>
    </lineage>
</organism>
<dbReference type="GO" id="GO:0005525">
    <property type="term" value="F:GTP binding"/>
    <property type="evidence" value="ECO:0007669"/>
    <property type="project" value="UniProtKB-KW"/>
</dbReference>
<keyword evidence="3" id="KW-0342">GTP-binding</keyword>
<dbReference type="Gene3D" id="3.40.50.300">
    <property type="entry name" value="P-loop containing nucleotide triphosphate hydrolases"/>
    <property type="match status" value="1"/>
</dbReference>
<dbReference type="AlphaFoldDB" id="A0A673FP40"/>
<keyword evidence="5" id="KW-1133">Transmembrane helix</keyword>
<comment type="similarity">
    <text evidence="1">Belongs to the TRAFAC class TrmE-Era-EngA-EngB-Septin-like GTPase superfamily. AIG1/Toc34/Toc159-like paraseptin GTPase family. IAN subfamily.</text>
</comment>
<protein>
    <recommendedName>
        <fullName evidence="6">AIG1-type G domain-containing protein</fullName>
    </recommendedName>
</protein>
<dbReference type="FunFam" id="3.40.50.300:FF:001809">
    <property type="entry name" value="Si:ch1073-365p7.2"/>
    <property type="match status" value="1"/>
</dbReference>
<keyword evidence="2" id="KW-0547">Nucleotide-binding</keyword>
<dbReference type="InterPro" id="IPR006703">
    <property type="entry name" value="G_AIG1"/>
</dbReference>
<dbReference type="SUPFAM" id="SSF52540">
    <property type="entry name" value="P-loop containing nucleoside triphosphate hydrolases"/>
    <property type="match status" value="1"/>
</dbReference>
<evidence type="ECO:0000259" key="6">
    <source>
        <dbReference type="PROSITE" id="PS51720"/>
    </source>
</evidence>
<accession>A0A673FP40</accession>
<reference evidence="7" key="1">
    <citation type="submission" date="2025-08" db="UniProtKB">
        <authorList>
            <consortium name="Ensembl"/>
        </authorList>
    </citation>
    <scope>IDENTIFICATION</scope>
</reference>
<keyword evidence="4" id="KW-0175">Coiled coil</keyword>
<evidence type="ECO:0000256" key="4">
    <source>
        <dbReference type="SAM" id="Coils"/>
    </source>
</evidence>
<feature type="domain" description="AIG1-type G" evidence="6">
    <location>
        <begin position="17"/>
        <end position="214"/>
    </location>
</feature>
<feature type="transmembrane region" description="Helical" evidence="5">
    <location>
        <begin position="249"/>
        <end position="276"/>
    </location>
</feature>
<proteinExistence type="inferred from homology"/>
<keyword evidence="5" id="KW-0472">Membrane</keyword>
<feature type="transmembrane region" description="Helical" evidence="5">
    <location>
        <begin position="296"/>
        <end position="316"/>
    </location>
</feature>
<name>A0A673FP40_9TELE</name>
<reference evidence="7" key="2">
    <citation type="submission" date="2025-09" db="UniProtKB">
        <authorList>
            <consortium name="Ensembl"/>
        </authorList>
    </citation>
    <scope>IDENTIFICATION</scope>
</reference>
<evidence type="ECO:0000256" key="5">
    <source>
        <dbReference type="SAM" id="Phobius"/>
    </source>
</evidence>
<keyword evidence="5" id="KW-0812">Transmembrane</keyword>
<evidence type="ECO:0000313" key="7">
    <source>
        <dbReference type="Ensembl" id="ENSSRHP00000004715.1"/>
    </source>
</evidence>
<dbReference type="Ensembl" id="ENSSRHT00000004891.1">
    <property type="protein sequence ID" value="ENSSRHP00000004715.1"/>
    <property type="gene ID" value="ENSSRHG00000003123.1"/>
</dbReference>
<evidence type="ECO:0000313" key="8">
    <source>
        <dbReference type="Proteomes" id="UP000472270"/>
    </source>
</evidence>
<evidence type="ECO:0000256" key="1">
    <source>
        <dbReference type="ARBA" id="ARBA00008535"/>
    </source>
</evidence>
<dbReference type="PANTHER" id="PTHR10903">
    <property type="entry name" value="GTPASE, IMAP FAMILY MEMBER-RELATED"/>
    <property type="match status" value="1"/>
</dbReference>
<keyword evidence="8" id="KW-1185">Reference proteome</keyword>
<dbReference type="Pfam" id="PF04548">
    <property type="entry name" value="AIG1"/>
    <property type="match status" value="1"/>
</dbReference>
<dbReference type="PROSITE" id="PS51720">
    <property type="entry name" value="G_AIG1"/>
    <property type="match status" value="1"/>
</dbReference>
<evidence type="ECO:0000256" key="2">
    <source>
        <dbReference type="ARBA" id="ARBA00022741"/>
    </source>
</evidence>
<dbReference type="InterPro" id="IPR027417">
    <property type="entry name" value="P-loop_NTPase"/>
</dbReference>
<dbReference type="InterPro" id="IPR045058">
    <property type="entry name" value="GIMA/IAN/Toc"/>
</dbReference>
<dbReference type="PANTHER" id="PTHR10903:SF62">
    <property type="entry name" value="GTPASE IMAP FAMILY MEMBER 4-LIKE-RELATED"/>
    <property type="match status" value="1"/>
</dbReference>
<feature type="coiled-coil region" evidence="4">
    <location>
        <begin position="181"/>
        <end position="208"/>
    </location>
</feature>
<sequence>ESNLNASDWLLHSKNQQTCLRIVLLGKTGDGKSSTGNTILGKYLFSKLNIKKERIVYGRKITVIDTPGAFDTDRNDEETKSEIIKALIDSAPGIEAFVMVISVGRYTEHENEVVQKLLNTLRGGNVSKHTVILFTFGEQLEGMTINEFMKDCSQLQELVDKCGGRCHVIDNKYWNKRKRGNKSNRVQVKNLQETIEEIVKENGRFTNELLRDVEKHIQEEMENITEDGLPPEEQREKAKKSVYRKYLEGFAGVATGVVLGALFGISVSVALVMSILKSYLSLKTALAVAGLKTNKLFVIVIKLAIYVYFVSLNVSLCSN</sequence>
<evidence type="ECO:0000256" key="3">
    <source>
        <dbReference type="ARBA" id="ARBA00023134"/>
    </source>
</evidence>